<feature type="signal peptide" evidence="2">
    <location>
        <begin position="1"/>
        <end position="21"/>
    </location>
</feature>
<evidence type="ECO:0000256" key="1">
    <source>
        <dbReference type="SAM" id="MobiDB-lite"/>
    </source>
</evidence>
<feature type="compositionally biased region" description="Low complexity" evidence="1">
    <location>
        <begin position="24"/>
        <end position="47"/>
    </location>
</feature>
<keyword evidence="4" id="KW-1185">Reference proteome</keyword>
<reference evidence="3 4" key="1">
    <citation type="submission" date="2016-10" db="EMBL/GenBank/DDBJ databases">
        <authorList>
            <person name="de Groot N.N."/>
        </authorList>
    </citation>
    <scope>NUCLEOTIDE SEQUENCE [LARGE SCALE GENOMIC DNA]</scope>
    <source>
        <strain evidence="3 4">CGMCC 1.7659</strain>
    </source>
</reference>
<dbReference type="AlphaFoldDB" id="A0A1I5AVP6"/>
<evidence type="ECO:0000313" key="3">
    <source>
        <dbReference type="EMBL" id="SFN66460.1"/>
    </source>
</evidence>
<dbReference type="RefSeq" id="WP_139225105.1">
    <property type="nucleotide sequence ID" value="NZ_FOVF01000044.1"/>
</dbReference>
<dbReference type="STRING" id="578942.SAMN05216289_1445"/>
<protein>
    <submittedName>
        <fullName evidence="3">Uncharacterized protein</fullName>
    </submittedName>
</protein>
<proteinExistence type="predicted"/>
<dbReference type="Proteomes" id="UP000198575">
    <property type="component" value="Unassembled WGS sequence"/>
</dbReference>
<evidence type="ECO:0000256" key="2">
    <source>
        <dbReference type="SAM" id="SignalP"/>
    </source>
</evidence>
<accession>A0A1I5AVP6</accession>
<keyword evidence="2" id="KW-0732">Signal</keyword>
<gene>
    <name evidence="3" type="ORF">SAMN05216289_1445</name>
</gene>
<sequence>MNMRTSIAALAFCLASTVTFAATPASPRANPASPATSASSSTKSTAAMHCGRGHVLQDGKCVAKNKTKPKN</sequence>
<evidence type="ECO:0000313" key="4">
    <source>
        <dbReference type="Proteomes" id="UP000198575"/>
    </source>
</evidence>
<name>A0A1I5AVP6_9GAMM</name>
<organism evidence="3 4">
    <name type="scientific">Dokdonella immobilis</name>
    <dbReference type="NCBI Taxonomy" id="578942"/>
    <lineage>
        <taxon>Bacteria</taxon>
        <taxon>Pseudomonadati</taxon>
        <taxon>Pseudomonadota</taxon>
        <taxon>Gammaproteobacteria</taxon>
        <taxon>Lysobacterales</taxon>
        <taxon>Rhodanobacteraceae</taxon>
        <taxon>Dokdonella</taxon>
    </lineage>
</organism>
<feature type="chain" id="PRO_5011578562" evidence="2">
    <location>
        <begin position="22"/>
        <end position="71"/>
    </location>
</feature>
<dbReference type="EMBL" id="FOVF01000044">
    <property type="protein sequence ID" value="SFN66460.1"/>
    <property type="molecule type" value="Genomic_DNA"/>
</dbReference>
<feature type="region of interest" description="Disordered" evidence="1">
    <location>
        <begin position="24"/>
        <end position="49"/>
    </location>
</feature>